<dbReference type="InterPro" id="IPR000089">
    <property type="entry name" value="Biotin_lipoyl"/>
</dbReference>
<dbReference type="PANTHER" id="PTHR45266">
    <property type="entry name" value="OXALOACETATE DECARBOXYLASE ALPHA CHAIN"/>
    <property type="match status" value="1"/>
</dbReference>
<comment type="caution">
    <text evidence="4">The sequence shown here is derived from an EMBL/GenBank/DDBJ whole genome shotgun (WGS) entry which is preliminary data.</text>
</comment>
<protein>
    <submittedName>
        <fullName evidence="4">Acetyl-CoA carboxylase biotin carboxyl carrier protein subunit</fullName>
    </submittedName>
</protein>
<dbReference type="CDD" id="cd06850">
    <property type="entry name" value="biotinyl_domain"/>
    <property type="match status" value="1"/>
</dbReference>
<dbReference type="FunFam" id="2.40.50.100:FF:000003">
    <property type="entry name" value="Acetyl-CoA carboxylase biotin carboxyl carrier protein"/>
    <property type="match status" value="1"/>
</dbReference>
<keyword evidence="5" id="KW-1185">Reference proteome</keyword>
<dbReference type="SUPFAM" id="SSF51230">
    <property type="entry name" value="Single hybrid motif"/>
    <property type="match status" value="1"/>
</dbReference>
<dbReference type="RefSeq" id="WP_158562365.1">
    <property type="nucleotide sequence ID" value="NZ_QVQT02000004.1"/>
</dbReference>
<dbReference type="EMBL" id="QVQT01000004">
    <property type="protein sequence ID" value="RFU16121.1"/>
    <property type="molecule type" value="Genomic_DNA"/>
</dbReference>
<evidence type="ECO:0000259" key="3">
    <source>
        <dbReference type="PROSITE" id="PS50968"/>
    </source>
</evidence>
<dbReference type="AlphaFoldDB" id="A0A372IN06"/>
<sequence>MRIEIEMGGQLRKVQLEQAAENGVWRASVDGESVTAEARLLRPGVLSLIVDGRSYRIVLEESAAEEQVLFAGTERMAYRVEDPRSLRSRRTHGGGTDGPKTLKASMPGRVVRLLAAKGETVRAHQGIVVIEAMKMQNEVKSPKDGRVTEIHVGAGDTVTAGDVLAVIE</sequence>
<dbReference type="Proteomes" id="UP000264702">
    <property type="component" value="Unassembled WGS sequence"/>
</dbReference>
<organism evidence="4 5">
    <name type="scientific">Paracidobacterium acidisoli</name>
    <dbReference type="NCBI Taxonomy" id="2303751"/>
    <lineage>
        <taxon>Bacteria</taxon>
        <taxon>Pseudomonadati</taxon>
        <taxon>Acidobacteriota</taxon>
        <taxon>Terriglobia</taxon>
        <taxon>Terriglobales</taxon>
        <taxon>Acidobacteriaceae</taxon>
        <taxon>Paracidobacterium</taxon>
    </lineage>
</organism>
<gene>
    <name evidence="4" type="ORF">D0Y96_11920</name>
</gene>
<dbReference type="Pfam" id="PF00364">
    <property type="entry name" value="Biotin_lipoyl"/>
    <property type="match status" value="1"/>
</dbReference>
<reference evidence="4 5" key="1">
    <citation type="submission" date="2018-08" db="EMBL/GenBank/DDBJ databases">
        <title>Acidipila sp. 4G-K13, an acidobacterium isolated from forest soil.</title>
        <authorList>
            <person name="Gao Z.-H."/>
            <person name="Qiu L.-H."/>
        </authorList>
    </citation>
    <scope>NUCLEOTIDE SEQUENCE [LARGE SCALE GENOMIC DNA]</scope>
    <source>
        <strain evidence="4 5">4G-K13</strain>
    </source>
</reference>
<dbReference type="InterPro" id="IPR050709">
    <property type="entry name" value="Biotin_Carboxyl_Carrier/Decarb"/>
</dbReference>
<evidence type="ECO:0000256" key="2">
    <source>
        <dbReference type="SAM" id="MobiDB-lite"/>
    </source>
</evidence>
<accession>A0A372IN06</accession>
<evidence type="ECO:0000313" key="5">
    <source>
        <dbReference type="Proteomes" id="UP000264702"/>
    </source>
</evidence>
<dbReference type="PANTHER" id="PTHR45266:SF3">
    <property type="entry name" value="OXALOACETATE DECARBOXYLASE ALPHA CHAIN"/>
    <property type="match status" value="1"/>
</dbReference>
<proteinExistence type="predicted"/>
<dbReference type="Gene3D" id="2.40.50.100">
    <property type="match status" value="1"/>
</dbReference>
<keyword evidence="1" id="KW-0092">Biotin</keyword>
<dbReference type="OrthoDB" id="9812676at2"/>
<name>A0A372IN06_9BACT</name>
<feature type="region of interest" description="Disordered" evidence="2">
    <location>
        <begin position="83"/>
        <end position="103"/>
    </location>
</feature>
<evidence type="ECO:0000313" key="4">
    <source>
        <dbReference type="EMBL" id="RFU16121.1"/>
    </source>
</evidence>
<dbReference type="PROSITE" id="PS50968">
    <property type="entry name" value="BIOTINYL_LIPOYL"/>
    <property type="match status" value="1"/>
</dbReference>
<evidence type="ECO:0000256" key="1">
    <source>
        <dbReference type="ARBA" id="ARBA00023267"/>
    </source>
</evidence>
<dbReference type="InterPro" id="IPR011053">
    <property type="entry name" value="Single_hybrid_motif"/>
</dbReference>
<feature type="domain" description="Lipoyl-binding" evidence="3">
    <location>
        <begin position="99"/>
        <end position="168"/>
    </location>
</feature>